<keyword evidence="9" id="KW-0732">Signal</keyword>
<evidence type="ECO:0000256" key="9">
    <source>
        <dbReference type="SAM" id="SignalP"/>
    </source>
</evidence>
<dbReference type="Proteomes" id="UP000801492">
    <property type="component" value="Unassembled WGS sequence"/>
</dbReference>
<evidence type="ECO:0000256" key="6">
    <source>
        <dbReference type="ARBA" id="ARBA00023136"/>
    </source>
</evidence>
<sequence length="233" mass="27249">MNCMTKFFLVEHLVFVGGATKRVISEMKETDNFFQRYFEIVYEEFFSSVEYSHWKGVMVELGSIISTFGWQFNNVIIILLTSTLAERFRQIARKIKTKHHYTLRWDELIHHYNQLSLLCNTVNSTISDMVLLSFIGNIYFMSESILQSFTPKTSYETFYFWYDILFHILHLALVCTYAAWIDEESKSPLSDLLAVPLYNSQFEVDRFILQVAENSPAIYVGGMFKITGSTVLH</sequence>
<gene>
    <name evidence="10" type="ORF">ILUMI_19263</name>
</gene>
<accession>A0A8K0CGL1</accession>
<evidence type="ECO:0000256" key="1">
    <source>
        <dbReference type="ARBA" id="ARBA00004651"/>
    </source>
</evidence>
<comment type="subcellular location">
    <subcellularLocation>
        <location evidence="1">Cell membrane</location>
        <topology evidence="1">Multi-pass membrane protein</topology>
    </subcellularLocation>
</comment>
<protein>
    <recommendedName>
        <fullName evidence="12">Gustatory receptor</fullName>
    </recommendedName>
</protein>
<dbReference type="EMBL" id="VTPC01086000">
    <property type="protein sequence ID" value="KAF2886910.1"/>
    <property type="molecule type" value="Genomic_DNA"/>
</dbReference>
<keyword evidence="7" id="KW-0675">Receptor</keyword>
<keyword evidence="3" id="KW-1003">Cell membrane</keyword>
<proteinExistence type="inferred from homology"/>
<keyword evidence="4 8" id="KW-0812">Transmembrane</keyword>
<keyword evidence="11" id="KW-1185">Reference proteome</keyword>
<evidence type="ECO:0000256" key="5">
    <source>
        <dbReference type="ARBA" id="ARBA00022989"/>
    </source>
</evidence>
<dbReference type="InterPro" id="IPR009318">
    <property type="entry name" value="Gustatory_rcpt"/>
</dbReference>
<dbReference type="Pfam" id="PF06151">
    <property type="entry name" value="Trehalose_recp"/>
    <property type="match status" value="1"/>
</dbReference>
<evidence type="ECO:0000313" key="11">
    <source>
        <dbReference type="Proteomes" id="UP000801492"/>
    </source>
</evidence>
<feature type="transmembrane region" description="Helical" evidence="8">
    <location>
        <begin position="160"/>
        <end position="180"/>
    </location>
</feature>
<dbReference type="AlphaFoldDB" id="A0A8K0CGL1"/>
<evidence type="ECO:0000256" key="4">
    <source>
        <dbReference type="ARBA" id="ARBA00022692"/>
    </source>
</evidence>
<dbReference type="GO" id="GO:0008527">
    <property type="term" value="F:taste receptor activity"/>
    <property type="evidence" value="ECO:0007669"/>
    <property type="project" value="InterPro"/>
</dbReference>
<reference evidence="10" key="1">
    <citation type="submission" date="2019-08" db="EMBL/GenBank/DDBJ databases">
        <title>The genome of the North American firefly Photinus pyralis.</title>
        <authorList>
            <consortium name="Photinus pyralis genome working group"/>
            <person name="Fallon T.R."/>
            <person name="Sander Lower S.E."/>
            <person name="Weng J.-K."/>
        </authorList>
    </citation>
    <scope>NUCLEOTIDE SEQUENCE</scope>
    <source>
        <strain evidence="10">TRF0915ILg1</strain>
        <tissue evidence="10">Whole body</tissue>
    </source>
</reference>
<dbReference type="PANTHER" id="PTHR21421:SF29">
    <property type="entry name" value="GUSTATORY RECEPTOR 5A FOR TREHALOSE-RELATED"/>
    <property type="match status" value="1"/>
</dbReference>
<keyword evidence="6 8" id="KW-0472">Membrane</keyword>
<evidence type="ECO:0000256" key="3">
    <source>
        <dbReference type="ARBA" id="ARBA00022475"/>
    </source>
</evidence>
<evidence type="ECO:0000256" key="7">
    <source>
        <dbReference type="ARBA" id="ARBA00023170"/>
    </source>
</evidence>
<evidence type="ECO:0000256" key="2">
    <source>
        <dbReference type="ARBA" id="ARBA00005327"/>
    </source>
</evidence>
<organism evidence="10 11">
    <name type="scientific">Ignelater luminosus</name>
    <name type="common">Cucubano</name>
    <name type="synonym">Pyrophorus luminosus</name>
    <dbReference type="NCBI Taxonomy" id="2038154"/>
    <lineage>
        <taxon>Eukaryota</taxon>
        <taxon>Metazoa</taxon>
        <taxon>Ecdysozoa</taxon>
        <taxon>Arthropoda</taxon>
        <taxon>Hexapoda</taxon>
        <taxon>Insecta</taxon>
        <taxon>Pterygota</taxon>
        <taxon>Neoptera</taxon>
        <taxon>Endopterygota</taxon>
        <taxon>Coleoptera</taxon>
        <taxon>Polyphaga</taxon>
        <taxon>Elateriformia</taxon>
        <taxon>Elateroidea</taxon>
        <taxon>Elateridae</taxon>
        <taxon>Agrypninae</taxon>
        <taxon>Pyrophorini</taxon>
        <taxon>Ignelater</taxon>
    </lineage>
</organism>
<comment type="caution">
    <text evidence="10">The sequence shown here is derived from an EMBL/GenBank/DDBJ whole genome shotgun (WGS) entry which is preliminary data.</text>
</comment>
<dbReference type="PANTHER" id="PTHR21421">
    <property type="entry name" value="GUSTATORY RECEPTOR"/>
    <property type="match status" value="1"/>
</dbReference>
<name>A0A8K0CGL1_IGNLU</name>
<feature type="signal peptide" evidence="9">
    <location>
        <begin position="1"/>
        <end position="18"/>
    </location>
</feature>
<keyword evidence="5 8" id="KW-1133">Transmembrane helix</keyword>
<evidence type="ECO:0000256" key="8">
    <source>
        <dbReference type="SAM" id="Phobius"/>
    </source>
</evidence>
<dbReference type="GO" id="GO:0005886">
    <property type="term" value="C:plasma membrane"/>
    <property type="evidence" value="ECO:0007669"/>
    <property type="project" value="UniProtKB-SubCell"/>
</dbReference>
<evidence type="ECO:0008006" key="12">
    <source>
        <dbReference type="Google" id="ProtNLM"/>
    </source>
</evidence>
<dbReference type="GO" id="GO:0050916">
    <property type="term" value="P:sensory perception of sweet taste"/>
    <property type="evidence" value="ECO:0007669"/>
    <property type="project" value="UniProtKB-ARBA"/>
</dbReference>
<comment type="similarity">
    <text evidence="2">Belongs to the insect chemoreceptor superfamily. Gustatory receptor (GR) family. Gr5a subfamily.</text>
</comment>
<feature type="non-terminal residue" evidence="10">
    <location>
        <position position="1"/>
    </location>
</feature>
<dbReference type="OrthoDB" id="6747435at2759"/>
<evidence type="ECO:0000313" key="10">
    <source>
        <dbReference type="EMBL" id="KAF2886910.1"/>
    </source>
</evidence>
<feature type="chain" id="PRO_5035439953" description="Gustatory receptor" evidence="9">
    <location>
        <begin position="19"/>
        <end position="233"/>
    </location>
</feature>